<sequence length="116" mass="12908">MKLLWVLPENKGQNSNFRPNRVKPRVNRSTGDRTVYYHRSTGGVHSGRPDRPTGQANAIRSTAQVDRLSCDPVDCTSRPVALAAREKLTEISPKICKSSPKSKYFKGKPLDLASRS</sequence>
<name>W9RBF1_9ROSA</name>
<evidence type="ECO:0000313" key="2">
    <source>
        <dbReference type="Proteomes" id="UP000030645"/>
    </source>
</evidence>
<keyword evidence="2" id="KW-1185">Reference proteome</keyword>
<protein>
    <submittedName>
        <fullName evidence="1">Uncharacterized protein</fullName>
    </submittedName>
</protein>
<dbReference type="EMBL" id="KE343931">
    <property type="protein sequence ID" value="EXB47143.1"/>
    <property type="molecule type" value="Genomic_DNA"/>
</dbReference>
<evidence type="ECO:0000313" key="1">
    <source>
        <dbReference type="EMBL" id="EXB47143.1"/>
    </source>
</evidence>
<proteinExistence type="predicted"/>
<accession>W9RBF1</accession>
<gene>
    <name evidence="1" type="ORF">L484_003979</name>
</gene>
<organism evidence="1 2">
    <name type="scientific">Morus notabilis</name>
    <dbReference type="NCBI Taxonomy" id="981085"/>
    <lineage>
        <taxon>Eukaryota</taxon>
        <taxon>Viridiplantae</taxon>
        <taxon>Streptophyta</taxon>
        <taxon>Embryophyta</taxon>
        <taxon>Tracheophyta</taxon>
        <taxon>Spermatophyta</taxon>
        <taxon>Magnoliopsida</taxon>
        <taxon>eudicotyledons</taxon>
        <taxon>Gunneridae</taxon>
        <taxon>Pentapetalae</taxon>
        <taxon>rosids</taxon>
        <taxon>fabids</taxon>
        <taxon>Rosales</taxon>
        <taxon>Moraceae</taxon>
        <taxon>Moreae</taxon>
        <taxon>Morus</taxon>
    </lineage>
</organism>
<dbReference type="AlphaFoldDB" id="W9RBF1"/>
<reference evidence="2" key="1">
    <citation type="submission" date="2013-01" db="EMBL/GenBank/DDBJ databases">
        <title>Draft Genome Sequence of a Mulberry Tree, Morus notabilis C.K. Schneid.</title>
        <authorList>
            <person name="He N."/>
            <person name="Zhao S."/>
        </authorList>
    </citation>
    <scope>NUCLEOTIDE SEQUENCE</scope>
</reference>
<dbReference type="Proteomes" id="UP000030645">
    <property type="component" value="Unassembled WGS sequence"/>
</dbReference>